<gene>
    <name evidence="1" type="primary">ABSGL_08204.1 scaffold 9707</name>
</gene>
<dbReference type="AlphaFoldDB" id="A0A168PHW7"/>
<dbReference type="InParanoid" id="A0A168PHW7"/>
<evidence type="ECO:0000313" key="2">
    <source>
        <dbReference type="Proteomes" id="UP000078561"/>
    </source>
</evidence>
<sequence>MAMSEAKIDMGIISNTITIEARFDKVDSDTQALFWNLKKLLDTEQSGVLAYKKVLRQLEELCTPAGIQPIPCGSHPAVNLGVITRYCHVYSKYAYNTAIHIEHYNNGQIGPVGEVQSEIPMSWCWQNVRKTNSMPWDGENGEYWQDYIDHQILVMEWVMEAWRIYLMNPLSD</sequence>
<accession>A0A168PHW7</accession>
<dbReference type="Proteomes" id="UP000078561">
    <property type="component" value="Unassembled WGS sequence"/>
</dbReference>
<organism evidence="1">
    <name type="scientific">Absidia glauca</name>
    <name type="common">Pin mould</name>
    <dbReference type="NCBI Taxonomy" id="4829"/>
    <lineage>
        <taxon>Eukaryota</taxon>
        <taxon>Fungi</taxon>
        <taxon>Fungi incertae sedis</taxon>
        <taxon>Mucoromycota</taxon>
        <taxon>Mucoromycotina</taxon>
        <taxon>Mucoromycetes</taxon>
        <taxon>Mucorales</taxon>
        <taxon>Cunninghamellaceae</taxon>
        <taxon>Absidia</taxon>
    </lineage>
</organism>
<evidence type="ECO:0000313" key="1">
    <source>
        <dbReference type="EMBL" id="SAM02418.1"/>
    </source>
</evidence>
<reference evidence="1" key="1">
    <citation type="submission" date="2016-04" db="EMBL/GenBank/DDBJ databases">
        <authorList>
            <person name="Evans L.H."/>
            <person name="Alamgir A."/>
            <person name="Owens N."/>
            <person name="Weber N.D."/>
            <person name="Virtaneva K."/>
            <person name="Barbian K."/>
            <person name="Babar A."/>
            <person name="Rosenke K."/>
        </authorList>
    </citation>
    <scope>NUCLEOTIDE SEQUENCE [LARGE SCALE GENOMIC DNA]</scope>
    <source>
        <strain evidence="1">CBS 101.48</strain>
    </source>
</reference>
<keyword evidence="2" id="KW-1185">Reference proteome</keyword>
<protein>
    <submittedName>
        <fullName evidence="1">Uncharacterized protein</fullName>
    </submittedName>
</protein>
<dbReference type="EMBL" id="LT553838">
    <property type="protein sequence ID" value="SAM02418.1"/>
    <property type="molecule type" value="Genomic_DNA"/>
</dbReference>
<proteinExistence type="predicted"/>
<name>A0A168PHW7_ABSGL</name>